<dbReference type="Gene3D" id="3.10.180.10">
    <property type="entry name" value="2,3-Dihydroxybiphenyl 1,2-Dioxygenase, domain 1"/>
    <property type="match status" value="2"/>
</dbReference>
<dbReference type="SUPFAM" id="SSF54593">
    <property type="entry name" value="Glyoxalase/Bleomycin resistance protein/Dihydroxybiphenyl dioxygenase"/>
    <property type="match status" value="2"/>
</dbReference>
<evidence type="ECO:0000313" key="3">
    <source>
        <dbReference type="EMBL" id="XCH76756.1"/>
    </source>
</evidence>
<dbReference type="EMBL" id="CP157762">
    <property type="protein sequence ID" value="XBP96052.1"/>
    <property type="molecule type" value="Genomic_DNA"/>
</dbReference>
<dbReference type="InterPro" id="IPR029068">
    <property type="entry name" value="Glyas_Bleomycin-R_OHBP_Dase"/>
</dbReference>
<feature type="domain" description="VOC" evidence="1">
    <location>
        <begin position="114"/>
        <end position="230"/>
    </location>
</feature>
<dbReference type="RefSeq" id="WP_350937425.1">
    <property type="nucleotide sequence ID" value="NZ_CP157762.1"/>
</dbReference>
<dbReference type="PANTHER" id="PTHR33993:SF14">
    <property type="entry name" value="GB|AAF24581.1"/>
    <property type="match status" value="1"/>
</dbReference>
<dbReference type="PROSITE" id="PS51819">
    <property type="entry name" value="VOC"/>
    <property type="match status" value="1"/>
</dbReference>
<name>A0AAU7MEL6_9ACTN</name>
<gene>
    <name evidence="3" type="ORF">ABUL08_11900</name>
    <name evidence="2" type="ORF">VK199_11850</name>
</gene>
<dbReference type="InterPro" id="IPR037523">
    <property type="entry name" value="VOC_core"/>
</dbReference>
<proteinExistence type="predicted"/>
<evidence type="ECO:0000313" key="2">
    <source>
        <dbReference type="EMBL" id="XBP96052.1"/>
    </source>
</evidence>
<reference evidence="2" key="1">
    <citation type="submission" date="2024-01" db="EMBL/GenBank/DDBJ databases">
        <title>The genome sequence of Micromonospora mangrovi CCTCC AA 2012012.</title>
        <authorList>
            <person name="Gao J."/>
        </authorList>
    </citation>
    <scope>NUCLEOTIDE SEQUENCE</scope>
    <source>
        <strain evidence="2">CCTCC AA 2012012</strain>
    </source>
</reference>
<dbReference type="EMBL" id="CP159342">
    <property type="protein sequence ID" value="XCH76756.1"/>
    <property type="molecule type" value="Genomic_DNA"/>
</dbReference>
<reference evidence="3" key="2">
    <citation type="submission" date="2024-06" db="EMBL/GenBank/DDBJ databases">
        <title>Micromonospora mangrovi CCTCC AA 2012012 genome sequences.</title>
        <authorList>
            <person name="Gao J."/>
        </authorList>
    </citation>
    <scope>NUCLEOTIDE SEQUENCE</scope>
    <source>
        <strain evidence="3">CCTCC AA 2012012</strain>
    </source>
</reference>
<dbReference type="InterPro" id="IPR052164">
    <property type="entry name" value="Anthracycline_SecMetBiosynth"/>
</dbReference>
<protein>
    <submittedName>
        <fullName evidence="2">VOC family protein</fullName>
    </submittedName>
</protein>
<accession>A0AAU7MEL6</accession>
<evidence type="ECO:0000259" key="1">
    <source>
        <dbReference type="PROSITE" id="PS51819"/>
    </source>
</evidence>
<dbReference type="PANTHER" id="PTHR33993">
    <property type="entry name" value="GLYOXALASE-RELATED"/>
    <property type="match status" value="1"/>
</dbReference>
<organism evidence="2">
    <name type="scientific">Micromonospora sp. CCTCC AA 2012012</name>
    <dbReference type="NCBI Taxonomy" id="3111921"/>
    <lineage>
        <taxon>Bacteria</taxon>
        <taxon>Bacillati</taxon>
        <taxon>Actinomycetota</taxon>
        <taxon>Actinomycetes</taxon>
        <taxon>Micromonosporales</taxon>
        <taxon>Micromonosporaceae</taxon>
        <taxon>Micromonospora</taxon>
    </lineage>
</organism>
<dbReference type="InterPro" id="IPR004360">
    <property type="entry name" value="Glyas_Fos-R_dOase_dom"/>
</dbReference>
<dbReference type="Pfam" id="PF00903">
    <property type="entry name" value="Glyoxalase"/>
    <property type="match status" value="1"/>
</dbReference>
<sequence length="235" mass="24055">MNASPAPAVPGGVELVTPDLDVARAFYTDLLGWTYTESAAGTTALADGLPAAHLRTGDAPARWWTVFAAEDAEAVRAAAGRAGARGDGEQVYDPAGGAFRVRTGGEVVAPGPGRPCWYEYMTTAPAEADRFHAEVLGLHATVPPGAPDDSYALLVAGGRPVAGRLTLPPPLHGLLPTGWMVYVAVADPDAAAERVEGRGGRLLVPPRDVPTGRVAALADPAGAVFTVIRPAPAPA</sequence>
<dbReference type="AlphaFoldDB" id="A0AAU7MEL6"/>